<accession>A0ABQ4AM34</accession>
<dbReference type="Proteomes" id="UP000631312">
    <property type="component" value="Unassembled WGS sequence"/>
</dbReference>
<evidence type="ECO:0000313" key="1">
    <source>
        <dbReference type="EMBL" id="GIE42067.1"/>
    </source>
</evidence>
<proteinExistence type="predicted"/>
<evidence type="ECO:0000313" key="2">
    <source>
        <dbReference type="Proteomes" id="UP000631312"/>
    </source>
</evidence>
<keyword evidence="2" id="KW-1185">Reference proteome</keyword>
<sequence>MAGVQQAAIRFRLEESISDLDEFRDDVAEWAVSARQLGPQGQYLDQMSLLAEIAETGIAQVRHDLLEQTTGATGGELYEQCRRADHRTALLRRFWRWYGDRLDQRHHDDYRPTLAAADEIVHSTWQALFPDAATRPPTPLPHVAPIDTAVSTARYEVPLDLCVPAEPVLARWTTMMPLSTIALPSTVTRRPWWLVVLAHECGHQVAAEVGEDDDGSGSPPEVLGAAAARAGAGDAEQREWRNWAMELFADATAAVTKGTAPMWSVMELERGTPDTLLRPDIRYPPPALRWCVADAVVAGIGLAGVVPAADRALLAGSPFAGHAARAETIAGALLGIRFGGTTLREIGVRSRDWERTARRWRDALLGATEPAAGTAPESARLCVAGGTMAWRRTTAGPGGAEDRERLRRRLLRVLPQSRPKSVRHVGVRPQRQAAAVTRQVLDDLRSDAW</sequence>
<dbReference type="EMBL" id="BOMP01000084">
    <property type="protein sequence ID" value="GIE42067.1"/>
    <property type="molecule type" value="Genomic_DNA"/>
</dbReference>
<protein>
    <submittedName>
        <fullName evidence="1">Uncharacterized protein</fullName>
    </submittedName>
</protein>
<comment type="caution">
    <text evidence="1">The sequence shown here is derived from an EMBL/GenBank/DDBJ whole genome shotgun (WGS) entry which is preliminary data.</text>
</comment>
<reference evidence="1 2" key="1">
    <citation type="submission" date="2021-01" db="EMBL/GenBank/DDBJ databases">
        <title>Whole genome shotgun sequence of Actinoplanes lobatus NBRC 12513.</title>
        <authorList>
            <person name="Komaki H."/>
            <person name="Tamura T."/>
        </authorList>
    </citation>
    <scope>NUCLEOTIDE SEQUENCE [LARGE SCALE GENOMIC DNA]</scope>
    <source>
        <strain evidence="1 2">NBRC 12513</strain>
    </source>
</reference>
<gene>
    <name evidence="1" type="ORF">Alo02nite_49650</name>
</gene>
<organism evidence="1 2">
    <name type="scientific">Actinoplanes lobatus</name>
    <dbReference type="NCBI Taxonomy" id="113568"/>
    <lineage>
        <taxon>Bacteria</taxon>
        <taxon>Bacillati</taxon>
        <taxon>Actinomycetota</taxon>
        <taxon>Actinomycetes</taxon>
        <taxon>Micromonosporales</taxon>
        <taxon>Micromonosporaceae</taxon>
        <taxon>Actinoplanes</taxon>
    </lineage>
</organism>
<name>A0ABQ4AM34_9ACTN</name>